<evidence type="ECO:0000313" key="4">
    <source>
        <dbReference type="Proteomes" id="UP001197735"/>
    </source>
</evidence>
<dbReference type="RefSeq" id="WP_226591047.1">
    <property type="nucleotide sequence ID" value="NZ_JAHXEI010000009.1"/>
</dbReference>
<feature type="transmembrane region" description="Helical" evidence="2">
    <location>
        <begin position="141"/>
        <end position="165"/>
    </location>
</feature>
<comment type="caution">
    <text evidence="3">The sequence shown here is derived from an EMBL/GenBank/DDBJ whole genome shotgun (WGS) entry which is preliminary data.</text>
</comment>
<evidence type="ECO:0000256" key="1">
    <source>
        <dbReference type="SAM" id="Coils"/>
    </source>
</evidence>
<protein>
    <submittedName>
        <fullName evidence="3">Uncharacterized protein</fullName>
    </submittedName>
</protein>
<keyword evidence="2" id="KW-0472">Membrane</keyword>
<feature type="transmembrane region" description="Helical" evidence="2">
    <location>
        <begin position="277"/>
        <end position="297"/>
    </location>
</feature>
<evidence type="ECO:0000256" key="2">
    <source>
        <dbReference type="SAM" id="Phobius"/>
    </source>
</evidence>
<reference evidence="3" key="1">
    <citation type="submission" date="2021-07" db="EMBL/GenBank/DDBJ databases">
        <title>Xylan utilisation by Bifidobacterium pseudocatenulatum.</title>
        <authorList>
            <person name="Watanabe Y."/>
        </authorList>
    </citation>
    <scope>NUCLEOTIDE SEQUENCE</scope>
    <source>
        <strain evidence="3">YIT12824</strain>
    </source>
</reference>
<dbReference type="Proteomes" id="UP001197735">
    <property type="component" value="Unassembled WGS sequence"/>
</dbReference>
<proteinExistence type="predicted"/>
<gene>
    <name evidence="3" type="ORF">KZP06_09325</name>
</gene>
<keyword evidence="2" id="KW-1133">Transmembrane helix</keyword>
<feature type="coiled-coil region" evidence="1">
    <location>
        <begin position="15"/>
        <end position="111"/>
    </location>
</feature>
<name>A0AAW4TY75_BIFPS</name>
<accession>A0AAW4TY75</accession>
<keyword evidence="1" id="KW-0175">Coiled coil</keyword>
<evidence type="ECO:0000313" key="3">
    <source>
        <dbReference type="EMBL" id="MCB4880913.1"/>
    </source>
</evidence>
<organism evidence="3 4">
    <name type="scientific">Bifidobacterium pseudocatenulatum</name>
    <dbReference type="NCBI Taxonomy" id="28026"/>
    <lineage>
        <taxon>Bacteria</taxon>
        <taxon>Bacillati</taxon>
        <taxon>Actinomycetota</taxon>
        <taxon>Actinomycetes</taxon>
        <taxon>Bifidobacteriales</taxon>
        <taxon>Bifidobacteriaceae</taxon>
        <taxon>Bifidobacterium</taxon>
    </lineage>
</organism>
<feature type="transmembrane region" description="Helical" evidence="2">
    <location>
        <begin position="209"/>
        <end position="232"/>
    </location>
</feature>
<sequence>MPESTNEDDGTMPDLDSLIARNRELQQRLEAVGEERTRLSSGNQRLRRQLSELNETSRKLNEANRRERECAAREERCRRIERREAELADGEARLRRDRSRLDAERDGMEDEIGRRVAERCGLERARLEREAADRLGFGRRLLFVLVTGTCVFASIMLFAVMAGQWRALLASLPEWVRGRSEQVGSVGRWVSAMLMEFGRASQSWWYRPLLLMSGILVLALAAAMGVLVYSAGRTAMDAWREHRAWNTLPVHMVFWTFLASGTLVVSVEVGRMVGGRVHWLTLWIVLAVSAFIAYHRILSRRVDDFIRDNG</sequence>
<dbReference type="AlphaFoldDB" id="A0AAW4TY75"/>
<feature type="transmembrane region" description="Helical" evidence="2">
    <location>
        <begin position="244"/>
        <end position="265"/>
    </location>
</feature>
<dbReference type="EMBL" id="JAHXEI010000009">
    <property type="protein sequence ID" value="MCB4880913.1"/>
    <property type="molecule type" value="Genomic_DNA"/>
</dbReference>
<keyword evidence="2" id="KW-0812">Transmembrane</keyword>